<protein>
    <submittedName>
        <fullName evidence="1">Uncharacterized protein</fullName>
    </submittedName>
</protein>
<sequence length="43" mass="5072">MQDRSRNVLMLTWQEGIDMQDRSVIINQGQSGCRCHYNSINSW</sequence>
<gene>
    <name evidence="1" type="ORF">ANCCAN_13357</name>
</gene>
<dbReference type="EMBL" id="JOJR01000272">
    <property type="protein sequence ID" value="RCN40714.1"/>
    <property type="molecule type" value="Genomic_DNA"/>
</dbReference>
<evidence type="ECO:0000313" key="2">
    <source>
        <dbReference type="Proteomes" id="UP000252519"/>
    </source>
</evidence>
<reference evidence="1 2" key="1">
    <citation type="submission" date="2014-10" db="EMBL/GenBank/DDBJ databases">
        <title>Draft genome of the hookworm Ancylostoma caninum.</title>
        <authorList>
            <person name="Mitreva M."/>
        </authorList>
    </citation>
    <scope>NUCLEOTIDE SEQUENCE [LARGE SCALE GENOMIC DNA]</scope>
    <source>
        <strain evidence="1 2">Baltimore</strain>
    </source>
</reference>
<proteinExistence type="predicted"/>
<comment type="caution">
    <text evidence="1">The sequence shown here is derived from an EMBL/GenBank/DDBJ whole genome shotgun (WGS) entry which is preliminary data.</text>
</comment>
<organism evidence="1 2">
    <name type="scientific">Ancylostoma caninum</name>
    <name type="common">Dog hookworm</name>
    <dbReference type="NCBI Taxonomy" id="29170"/>
    <lineage>
        <taxon>Eukaryota</taxon>
        <taxon>Metazoa</taxon>
        <taxon>Ecdysozoa</taxon>
        <taxon>Nematoda</taxon>
        <taxon>Chromadorea</taxon>
        <taxon>Rhabditida</taxon>
        <taxon>Rhabditina</taxon>
        <taxon>Rhabditomorpha</taxon>
        <taxon>Strongyloidea</taxon>
        <taxon>Ancylostomatidae</taxon>
        <taxon>Ancylostomatinae</taxon>
        <taxon>Ancylostoma</taxon>
    </lineage>
</organism>
<name>A0A368G8G8_ANCCA</name>
<keyword evidence="2" id="KW-1185">Reference proteome</keyword>
<accession>A0A368G8G8</accession>
<evidence type="ECO:0000313" key="1">
    <source>
        <dbReference type="EMBL" id="RCN40714.1"/>
    </source>
</evidence>
<dbReference type="Proteomes" id="UP000252519">
    <property type="component" value="Unassembled WGS sequence"/>
</dbReference>
<dbReference type="AlphaFoldDB" id="A0A368G8G8"/>